<feature type="compositionally biased region" description="Low complexity" evidence="8">
    <location>
        <begin position="149"/>
        <end position="161"/>
    </location>
</feature>
<feature type="compositionally biased region" description="Pro residues" evidence="8">
    <location>
        <begin position="730"/>
        <end position="739"/>
    </location>
</feature>
<dbReference type="OrthoDB" id="10266696at2759"/>
<dbReference type="CDD" id="cd08204">
    <property type="entry name" value="ArfGap"/>
    <property type="match status" value="1"/>
</dbReference>
<keyword evidence="5" id="KW-0862">Zinc</keyword>
<dbReference type="PROSITE" id="PS50942">
    <property type="entry name" value="ENTH"/>
    <property type="match status" value="1"/>
</dbReference>
<dbReference type="Proteomes" id="UP000650467">
    <property type="component" value="Unassembled WGS sequence"/>
</dbReference>
<dbReference type="InterPro" id="IPR008942">
    <property type="entry name" value="ENTH_VHS"/>
</dbReference>
<feature type="compositionally biased region" description="Low complexity" evidence="8">
    <location>
        <begin position="388"/>
        <end position="427"/>
    </location>
</feature>
<feature type="region of interest" description="Disordered" evidence="8">
    <location>
        <begin position="570"/>
        <end position="594"/>
    </location>
</feature>
<reference evidence="11" key="1">
    <citation type="journal article" date="2020" name="bioRxiv">
        <title>Comparative genomics of Chlamydomonas.</title>
        <authorList>
            <person name="Craig R.J."/>
            <person name="Hasan A.R."/>
            <person name="Ness R.W."/>
            <person name="Keightley P.D."/>
        </authorList>
    </citation>
    <scope>NUCLEOTIDE SEQUENCE</scope>
    <source>
        <strain evidence="11">SAG 7.73</strain>
    </source>
</reference>
<dbReference type="InterPro" id="IPR001164">
    <property type="entry name" value="ArfGAP_dom"/>
</dbReference>
<dbReference type="Gene3D" id="1.25.40.90">
    <property type="match status" value="1"/>
</dbReference>
<gene>
    <name evidence="11" type="ORF">HXX76_013094</name>
</gene>
<dbReference type="PROSITE" id="PS50115">
    <property type="entry name" value="ARFGAP"/>
    <property type="match status" value="1"/>
</dbReference>
<feature type="compositionally biased region" description="Low complexity" evidence="8">
    <location>
        <begin position="440"/>
        <end position="449"/>
    </location>
</feature>
<dbReference type="SMART" id="SM00105">
    <property type="entry name" value="ArfGap"/>
    <property type="match status" value="1"/>
</dbReference>
<dbReference type="SUPFAM" id="SSF48464">
    <property type="entry name" value="ENTH/VHS domain"/>
    <property type="match status" value="1"/>
</dbReference>
<dbReference type="FunFam" id="1.10.220.150:FF:000009">
    <property type="entry name" value="stromal membrane-associated protein 1 isoform X1"/>
    <property type="match status" value="1"/>
</dbReference>
<feature type="domain" description="Arf-GAP" evidence="9">
    <location>
        <begin position="211"/>
        <end position="329"/>
    </location>
</feature>
<feature type="domain" description="ENTH" evidence="10">
    <location>
        <begin position="1"/>
        <end position="106"/>
    </location>
</feature>
<feature type="region of interest" description="Disordered" evidence="8">
    <location>
        <begin position="462"/>
        <end position="499"/>
    </location>
</feature>
<comment type="subcellular location">
    <subcellularLocation>
        <location evidence="1">Cytoplasmic vesicle</location>
        <location evidence="1">Clathrin-coated vesicle</location>
    </subcellularLocation>
</comment>
<feature type="compositionally biased region" description="Low complexity" evidence="8">
    <location>
        <begin position="740"/>
        <end position="761"/>
    </location>
</feature>
<evidence type="ECO:0000256" key="4">
    <source>
        <dbReference type="ARBA" id="ARBA00022771"/>
    </source>
</evidence>
<dbReference type="Pfam" id="PF01417">
    <property type="entry name" value="ENTH"/>
    <property type="match status" value="1"/>
</dbReference>
<dbReference type="InterPro" id="IPR037278">
    <property type="entry name" value="ARFGAP/RecO"/>
</dbReference>
<name>A0A835SFL9_CHLIN</name>
<dbReference type="CDD" id="cd03571">
    <property type="entry name" value="ENTH"/>
    <property type="match status" value="1"/>
</dbReference>
<feature type="compositionally biased region" description="Gly residues" evidence="8">
    <location>
        <begin position="683"/>
        <end position="692"/>
    </location>
</feature>
<organism evidence="11 12">
    <name type="scientific">Chlamydomonas incerta</name>
    <dbReference type="NCBI Taxonomy" id="51695"/>
    <lineage>
        <taxon>Eukaryota</taxon>
        <taxon>Viridiplantae</taxon>
        <taxon>Chlorophyta</taxon>
        <taxon>core chlorophytes</taxon>
        <taxon>Chlorophyceae</taxon>
        <taxon>CS clade</taxon>
        <taxon>Chlamydomonadales</taxon>
        <taxon>Chlamydomonadaceae</taxon>
        <taxon>Chlamydomonas</taxon>
    </lineage>
</organism>
<feature type="compositionally biased region" description="Acidic residues" evidence="8">
    <location>
        <begin position="462"/>
        <end position="471"/>
    </location>
</feature>
<dbReference type="PANTHER" id="PTHR45705">
    <property type="entry name" value="FI20236P1"/>
    <property type="match status" value="1"/>
</dbReference>
<protein>
    <recommendedName>
        <fullName evidence="13">Arf-GAP domain-containing protein</fullName>
    </recommendedName>
</protein>
<dbReference type="GO" id="GO:0030136">
    <property type="term" value="C:clathrin-coated vesicle"/>
    <property type="evidence" value="ECO:0007669"/>
    <property type="project" value="UniProtKB-SubCell"/>
</dbReference>
<evidence type="ECO:0000313" key="11">
    <source>
        <dbReference type="EMBL" id="KAG2426337.1"/>
    </source>
</evidence>
<evidence type="ECO:0008006" key="13">
    <source>
        <dbReference type="Google" id="ProtNLM"/>
    </source>
</evidence>
<feature type="compositionally biased region" description="Low complexity" evidence="8">
    <location>
        <begin position="693"/>
        <end position="702"/>
    </location>
</feature>
<keyword evidence="2" id="KW-0343">GTPase activation</keyword>
<dbReference type="InterPro" id="IPR013809">
    <property type="entry name" value="ENTH"/>
</dbReference>
<dbReference type="GO" id="GO:0008270">
    <property type="term" value="F:zinc ion binding"/>
    <property type="evidence" value="ECO:0007669"/>
    <property type="project" value="UniProtKB-KW"/>
</dbReference>
<dbReference type="InterPro" id="IPR038508">
    <property type="entry name" value="ArfGAP_dom_sf"/>
</dbReference>
<evidence type="ECO:0000256" key="3">
    <source>
        <dbReference type="ARBA" id="ARBA00022723"/>
    </source>
</evidence>
<dbReference type="SMART" id="SM00273">
    <property type="entry name" value="ENTH"/>
    <property type="match status" value="1"/>
</dbReference>
<proteinExistence type="predicted"/>
<dbReference type="EMBL" id="JAEHOC010000048">
    <property type="protein sequence ID" value="KAG2426337.1"/>
    <property type="molecule type" value="Genomic_DNA"/>
</dbReference>
<dbReference type="PANTHER" id="PTHR45705:SF1">
    <property type="entry name" value="FI20236P1"/>
    <property type="match status" value="1"/>
</dbReference>
<evidence type="ECO:0000313" key="12">
    <source>
        <dbReference type="Proteomes" id="UP000650467"/>
    </source>
</evidence>
<dbReference type="SUPFAM" id="SSF57863">
    <property type="entry name" value="ArfGap/RecO-like zinc finger"/>
    <property type="match status" value="1"/>
</dbReference>
<dbReference type="Pfam" id="PF01412">
    <property type="entry name" value="ArfGap"/>
    <property type="match status" value="1"/>
</dbReference>
<evidence type="ECO:0000256" key="1">
    <source>
        <dbReference type="ARBA" id="ARBA00004132"/>
    </source>
</evidence>
<evidence type="ECO:0000256" key="8">
    <source>
        <dbReference type="SAM" id="MobiDB-lite"/>
    </source>
</evidence>
<keyword evidence="3" id="KW-0479">Metal-binding</keyword>
<comment type="caution">
    <text evidence="11">The sequence shown here is derived from an EMBL/GenBank/DDBJ whole genome shotgun (WGS) entry which is preliminary data.</text>
</comment>
<feature type="region of interest" description="Disordered" evidence="8">
    <location>
        <begin position="388"/>
        <end position="449"/>
    </location>
</feature>
<evidence type="ECO:0000256" key="7">
    <source>
        <dbReference type="PROSITE-ProRule" id="PRU00288"/>
    </source>
</evidence>
<evidence type="ECO:0000256" key="2">
    <source>
        <dbReference type="ARBA" id="ARBA00022468"/>
    </source>
</evidence>
<evidence type="ECO:0000256" key="5">
    <source>
        <dbReference type="ARBA" id="ARBA00022833"/>
    </source>
</evidence>
<keyword evidence="6" id="KW-0968">Cytoplasmic vesicle</keyword>
<evidence type="ECO:0000256" key="6">
    <source>
        <dbReference type="ARBA" id="ARBA00023329"/>
    </source>
</evidence>
<dbReference type="Gene3D" id="1.10.220.150">
    <property type="entry name" value="Arf GTPase activating protein"/>
    <property type="match status" value="1"/>
</dbReference>
<dbReference type="PRINTS" id="PR00405">
    <property type="entry name" value="REVINTRACTNG"/>
</dbReference>
<keyword evidence="12" id="KW-1185">Reference proteome</keyword>
<accession>A0A835SFL9</accession>
<keyword evidence="4 7" id="KW-0863">Zinc-finger</keyword>
<sequence length="923" mass="89723">MLNDLAELSNELDQVQIIFAVLDYRIRSPEHKWRCTYKALQVLEFLLKRGSPACLPAAAELVVPLAALANFQFVGPDGRDYGLNVRLRAEAVKAAILDSEGLAQQRAALAARADAMRFSGYSRADMAAAAGAGGPAAPGSGAPPGAPGAGAPLGAASNAADGPGGAGGGSAPLSPTAGAGGYRPPTVPSVSQPSGLRNAGETKGVTFEQNKRQLEQLRQLTLAEGNRTCADCASASAAARPTWASINLGVFICMKCAGIHRGLGVHVSKVRSTTLDTWLPEQVAAMARLGNRRANAHFEAGLDPALRPARDNALELEKFIRLKYADKVWAAHAAWPPPSEDGPAAPAAAGSAAAAAAAAGAPQHAGSVRYPAVAASAGGGFGDAPPAWGSLGSPAAPSAAAAGQPHPHANGFAQPHVQQQQQQRQLLVPPPPGAGHPHPHQQSQQQQAATEQQLLLMTLDSDTEEDGDESGEGSGGGGAQRRRGGAGGRDRAGGAGGPQSAASAAAVAAAGAGGNAALWDLLDPTLDVMTWLDRVEGGAAAAERTAAGAAPGAAARAPGAAAAAAAAGPAAAAPTPPRPLVAASPQPARPSAGAAAPLFGFGSAAFGPPGAAPAPAPAPAPRPSPAPAPVPAFAAASVPSYGTGHGPAPQRTGVSLGSASSGVIQTSEFPVYELLTPNTTGGGFGPAGGSAGGLAARATPHFASPPPHYPSHHAHQPQPGGGGGTAPGMSPMPSPPPPYAAAGAAMQQPLQQAPQPLQQRPAHNHHYPSNGIAGGNAAVGFTVGGNPAGAGTGANSVVGGGGAGAAAAFPLAAGVWPPAGTQGAVAGAVGRGGVGMRAMAAGGAGTGAVGKPAAATAGATAVAAAPAVAAPPSPPVNLDSLLAMQLDGLGSSLAGGGGATARAANGAAQVPWTLSPASVRGRQ</sequence>
<evidence type="ECO:0000259" key="10">
    <source>
        <dbReference type="PROSITE" id="PS50942"/>
    </source>
</evidence>
<dbReference type="GO" id="GO:0005096">
    <property type="term" value="F:GTPase activator activity"/>
    <property type="evidence" value="ECO:0007669"/>
    <property type="project" value="UniProtKB-KW"/>
</dbReference>
<dbReference type="InterPro" id="IPR051718">
    <property type="entry name" value="ARF_GTPase-activating"/>
</dbReference>
<feature type="region of interest" description="Disordered" evidence="8">
    <location>
        <begin position="129"/>
        <end position="209"/>
    </location>
</feature>
<evidence type="ECO:0000259" key="9">
    <source>
        <dbReference type="PROSITE" id="PS50115"/>
    </source>
</evidence>
<feature type="region of interest" description="Disordered" evidence="8">
    <location>
        <begin position="683"/>
        <end position="773"/>
    </location>
</feature>
<dbReference type="AlphaFoldDB" id="A0A835SFL9"/>